<name>A0A9N9SEM9_PHACE</name>
<feature type="signal peptide" evidence="7">
    <location>
        <begin position="1"/>
        <end position="20"/>
    </location>
</feature>
<protein>
    <recommendedName>
        <fullName evidence="6">Superoxide dismutase [Cu-Zn]</fullName>
        <ecNumber evidence="6">1.15.1.1</ecNumber>
    </recommendedName>
</protein>
<evidence type="ECO:0000256" key="2">
    <source>
        <dbReference type="ARBA" id="ARBA00022833"/>
    </source>
</evidence>
<organism evidence="9 10">
    <name type="scientific">Phaedon cochleariae</name>
    <name type="common">Mustard beetle</name>
    <dbReference type="NCBI Taxonomy" id="80249"/>
    <lineage>
        <taxon>Eukaryota</taxon>
        <taxon>Metazoa</taxon>
        <taxon>Ecdysozoa</taxon>
        <taxon>Arthropoda</taxon>
        <taxon>Hexapoda</taxon>
        <taxon>Insecta</taxon>
        <taxon>Pterygota</taxon>
        <taxon>Neoptera</taxon>
        <taxon>Endopterygota</taxon>
        <taxon>Coleoptera</taxon>
        <taxon>Polyphaga</taxon>
        <taxon>Cucujiformia</taxon>
        <taxon>Chrysomeloidea</taxon>
        <taxon>Chrysomelidae</taxon>
        <taxon>Chrysomelinae</taxon>
        <taxon>Chrysomelini</taxon>
        <taxon>Phaedon</taxon>
    </lineage>
</organism>
<evidence type="ECO:0000256" key="3">
    <source>
        <dbReference type="ARBA" id="ARBA00022862"/>
    </source>
</evidence>
<keyword evidence="6" id="KW-0186">Copper</keyword>
<keyword evidence="1 6" id="KW-0479">Metal-binding</keyword>
<dbReference type="PROSITE" id="PS00332">
    <property type="entry name" value="SOD_CU_ZN_2"/>
    <property type="match status" value="1"/>
</dbReference>
<dbReference type="GO" id="GO:0005507">
    <property type="term" value="F:copper ion binding"/>
    <property type="evidence" value="ECO:0007669"/>
    <property type="project" value="InterPro"/>
</dbReference>
<evidence type="ECO:0000256" key="6">
    <source>
        <dbReference type="RuleBase" id="RU000393"/>
    </source>
</evidence>
<dbReference type="AlphaFoldDB" id="A0A9N9SEM9"/>
<dbReference type="InterPro" id="IPR036423">
    <property type="entry name" value="SOD-like_Cu/Zn_dom_sf"/>
</dbReference>
<dbReference type="Gene3D" id="2.60.40.200">
    <property type="entry name" value="Superoxide dismutase, copper/zinc binding domain"/>
    <property type="match status" value="1"/>
</dbReference>
<dbReference type="SUPFAM" id="SSF49329">
    <property type="entry name" value="Cu,Zn superoxide dismutase-like"/>
    <property type="match status" value="1"/>
</dbReference>
<evidence type="ECO:0000256" key="7">
    <source>
        <dbReference type="SAM" id="SignalP"/>
    </source>
</evidence>
<dbReference type="Proteomes" id="UP001153737">
    <property type="component" value="Chromosome 15"/>
</dbReference>
<dbReference type="Pfam" id="PF00080">
    <property type="entry name" value="Sod_Cu"/>
    <property type="match status" value="1"/>
</dbReference>
<keyword evidence="2 6" id="KW-0862">Zinc</keyword>
<keyword evidence="3" id="KW-0049">Antioxidant</keyword>
<feature type="chain" id="PRO_5040489937" description="Superoxide dismutase [Cu-Zn]" evidence="7">
    <location>
        <begin position="21"/>
        <end position="177"/>
    </location>
</feature>
<comment type="catalytic activity">
    <reaction evidence="5 6">
        <text>2 superoxide + 2 H(+) = H2O2 + O2</text>
        <dbReference type="Rhea" id="RHEA:20696"/>
        <dbReference type="ChEBI" id="CHEBI:15378"/>
        <dbReference type="ChEBI" id="CHEBI:15379"/>
        <dbReference type="ChEBI" id="CHEBI:16240"/>
        <dbReference type="ChEBI" id="CHEBI:18421"/>
        <dbReference type="EC" id="1.15.1.1"/>
    </reaction>
</comment>
<comment type="function">
    <text evidence="6">Destroys radicals which are normally produced within the cells and which are toxic to biological systems.</text>
</comment>
<keyword evidence="7" id="KW-0732">Signal</keyword>
<dbReference type="InterPro" id="IPR018152">
    <property type="entry name" value="SOD_Cu/Zn_BS"/>
</dbReference>
<evidence type="ECO:0000259" key="8">
    <source>
        <dbReference type="Pfam" id="PF00080"/>
    </source>
</evidence>
<reference evidence="9" key="2">
    <citation type="submission" date="2022-10" db="EMBL/GenBank/DDBJ databases">
        <authorList>
            <consortium name="ENA_rothamsted_submissions"/>
            <consortium name="culmorum"/>
            <person name="King R."/>
        </authorList>
    </citation>
    <scope>NUCLEOTIDE SEQUENCE</scope>
</reference>
<dbReference type="PRINTS" id="PR00068">
    <property type="entry name" value="CUZNDISMTASE"/>
</dbReference>
<evidence type="ECO:0000256" key="4">
    <source>
        <dbReference type="ARBA" id="ARBA00023002"/>
    </source>
</evidence>
<accession>A0A9N9SEM9</accession>
<keyword evidence="10" id="KW-1185">Reference proteome</keyword>
<proteinExistence type="inferred from homology"/>
<reference evidence="9" key="1">
    <citation type="submission" date="2022-01" db="EMBL/GenBank/DDBJ databases">
        <authorList>
            <person name="King R."/>
        </authorList>
    </citation>
    <scope>NUCLEOTIDE SEQUENCE</scope>
</reference>
<dbReference type="CDD" id="cd00305">
    <property type="entry name" value="Cu-Zn_Superoxide_Dismutase"/>
    <property type="match status" value="1"/>
</dbReference>
<comment type="cofactor">
    <cofactor evidence="6">
        <name>Cu cation</name>
        <dbReference type="ChEBI" id="CHEBI:23378"/>
    </cofactor>
    <text evidence="6">Binds 1 copper ion per subunit.</text>
</comment>
<sequence>MFKFVVAVVFLSGTYQFCNCDVHSATVRLYDPTGNTEVTGELNFTQVENGVRITGEIHGIHEGKHGGHVHVDADISKGCIGAGGPFNPHNVRHAGPDDEIRNTGDLGNVVGDRFGVAHIDVVDKRIKLNKGIDGIIGRGFVIHEKEDDLGRGNNAESGKTGNSGGRIACGVIKVLEE</sequence>
<gene>
    <name evidence="9" type="ORF">PHAECO_LOCUS4834</name>
</gene>
<dbReference type="EC" id="1.15.1.1" evidence="6"/>
<comment type="cofactor">
    <cofactor evidence="6">
        <name>Zn(2+)</name>
        <dbReference type="ChEBI" id="CHEBI:29105"/>
    </cofactor>
    <text evidence="6">Binds 1 zinc ion per subunit.</text>
</comment>
<keyword evidence="4 6" id="KW-0560">Oxidoreductase</keyword>
<comment type="similarity">
    <text evidence="6">Belongs to the Cu-Zn superoxide dismutase family.</text>
</comment>
<dbReference type="InterPro" id="IPR001424">
    <property type="entry name" value="SOD_Cu_Zn_dom"/>
</dbReference>
<dbReference type="InterPro" id="IPR024134">
    <property type="entry name" value="SOD_Cu/Zn_/chaperone"/>
</dbReference>
<dbReference type="GO" id="GO:0004784">
    <property type="term" value="F:superoxide dismutase activity"/>
    <property type="evidence" value="ECO:0007669"/>
    <property type="project" value="UniProtKB-EC"/>
</dbReference>
<evidence type="ECO:0000256" key="5">
    <source>
        <dbReference type="ARBA" id="ARBA00049204"/>
    </source>
</evidence>
<dbReference type="EMBL" id="OU896721">
    <property type="protein sequence ID" value="CAG9817357.1"/>
    <property type="molecule type" value="Genomic_DNA"/>
</dbReference>
<dbReference type="OrthoDB" id="2015551at2759"/>
<evidence type="ECO:0000256" key="1">
    <source>
        <dbReference type="ARBA" id="ARBA00022723"/>
    </source>
</evidence>
<evidence type="ECO:0000313" key="9">
    <source>
        <dbReference type="EMBL" id="CAG9817357.1"/>
    </source>
</evidence>
<dbReference type="PANTHER" id="PTHR10003">
    <property type="entry name" value="SUPEROXIDE DISMUTASE CU-ZN -RELATED"/>
    <property type="match status" value="1"/>
</dbReference>
<feature type="domain" description="Superoxide dismutase copper/zinc binding" evidence="8">
    <location>
        <begin position="38"/>
        <end position="172"/>
    </location>
</feature>
<evidence type="ECO:0000313" key="10">
    <source>
        <dbReference type="Proteomes" id="UP001153737"/>
    </source>
</evidence>